<dbReference type="AlphaFoldDB" id="A0A218VWH3"/>
<reference evidence="3" key="1">
    <citation type="journal article" date="2017" name="Plant J.">
        <title>The pomegranate (Punica granatum L.) genome and the genomics of punicalagin biosynthesis.</title>
        <authorList>
            <person name="Qin G."/>
            <person name="Xu C."/>
            <person name="Ming R."/>
            <person name="Tang H."/>
            <person name="Guyot R."/>
            <person name="Kramer E.M."/>
            <person name="Hu Y."/>
            <person name="Yi X."/>
            <person name="Qi Y."/>
            <person name="Xu X."/>
            <person name="Gao Z."/>
            <person name="Pan H."/>
            <person name="Jian J."/>
            <person name="Tian Y."/>
            <person name="Yue Z."/>
            <person name="Xu Y."/>
        </authorList>
    </citation>
    <scope>NUCLEOTIDE SEQUENCE [LARGE SCALE GENOMIC DNA]</scope>
    <source>
        <strain evidence="3">cv. Dabenzi</strain>
    </source>
</reference>
<dbReference type="EMBL" id="MTKT01005809">
    <property type="protein sequence ID" value="OWM64430.1"/>
    <property type="molecule type" value="Genomic_DNA"/>
</dbReference>
<gene>
    <name evidence="2" type="ORF">CDL15_Pgr020397</name>
</gene>
<sequence length="108" mass="12051">MMGTRVLRWRWMTVEVMCLARRRFLSKEPSNTVTGGRIERAAERSFTGGRPPHGSIHKVAIDVHRPARGPVQTKNASPIPPKATDVHPPLMNATELQHEVLGMEGGYE</sequence>
<proteinExistence type="predicted"/>
<comment type="caution">
    <text evidence="2">The sequence shown here is derived from an EMBL/GenBank/DDBJ whole genome shotgun (WGS) entry which is preliminary data.</text>
</comment>
<protein>
    <submittedName>
        <fullName evidence="2">Uncharacterized protein</fullName>
    </submittedName>
</protein>
<evidence type="ECO:0000313" key="3">
    <source>
        <dbReference type="Proteomes" id="UP000197138"/>
    </source>
</evidence>
<name>A0A218VWH3_PUNGR</name>
<organism evidence="2 3">
    <name type="scientific">Punica granatum</name>
    <name type="common">Pomegranate</name>
    <dbReference type="NCBI Taxonomy" id="22663"/>
    <lineage>
        <taxon>Eukaryota</taxon>
        <taxon>Viridiplantae</taxon>
        <taxon>Streptophyta</taxon>
        <taxon>Embryophyta</taxon>
        <taxon>Tracheophyta</taxon>
        <taxon>Spermatophyta</taxon>
        <taxon>Magnoliopsida</taxon>
        <taxon>eudicotyledons</taxon>
        <taxon>Gunneridae</taxon>
        <taxon>Pentapetalae</taxon>
        <taxon>rosids</taxon>
        <taxon>malvids</taxon>
        <taxon>Myrtales</taxon>
        <taxon>Lythraceae</taxon>
        <taxon>Punica</taxon>
    </lineage>
</organism>
<evidence type="ECO:0000256" key="1">
    <source>
        <dbReference type="SAM" id="MobiDB-lite"/>
    </source>
</evidence>
<evidence type="ECO:0000313" key="2">
    <source>
        <dbReference type="EMBL" id="OWM64430.1"/>
    </source>
</evidence>
<feature type="region of interest" description="Disordered" evidence="1">
    <location>
        <begin position="69"/>
        <end position="88"/>
    </location>
</feature>
<accession>A0A218VWH3</accession>
<dbReference type="Proteomes" id="UP000197138">
    <property type="component" value="Unassembled WGS sequence"/>
</dbReference>